<dbReference type="VEuPathDB" id="CryptoDB:Vbra_10971"/>
<feature type="region of interest" description="Disordered" evidence="1">
    <location>
        <begin position="56"/>
        <end position="106"/>
    </location>
</feature>
<feature type="compositionally biased region" description="Basic and acidic residues" evidence="1">
    <location>
        <begin position="139"/>
        <end position="151"/>
    </location>
</feature>
<dbReference type="EMBL" id="CDMY01000061">
    <property type="protein sequence ID" value="CEL92245.1"/>
    <property type="molecule type" value="Genomic_DNA"/>
</dbReference>
<keyword evidence="3" id="KW-1185">Reference proteome</keyword>
<proteinExistence type="predicted"/>
<gene>
    <name evidence="2" type="ORF">Vbra_10971</name>
</gene>
<feature type="compositionally biased region" description="Basic and acidic residues" evidence="1">
    <location>
        <begin position="313"/>
        <end position="330"/>
    </location>
</feature>
<dbReference type="PANTHER" id="PTHR48125">
    <property type="entry name" value="LP07818P1"/>
    <property type="match status" value="1"/>
</dbReference>
<dbReference type="PANTHER" id="PTHR48125:SF12">
    <property type="entry name" value="AT HOOK TRANSCRIPTION FACTOR FAMILY-RELATED"/>
    <property type="match status" value="1"/>
</dbReference>
<feature type="compositionally biased region" description="Gly residues" evidence="1">
    <location>
        <begin position="180"/>
        <end position="193"/>
    </location>
</feature>
<feature type="region of interest" description="Disordered" evidence="1">
    <location>
        <begin position="561"/>
        <end position="622"/>
    </location>
</feature>
<accession>A0A0G4E9X3</accession>
<feature type="region of interest" description="Disordered" evidence="1">
    <location>
        <begin position="367"/>
        <end position="428"/>
    </location>
</feature>
<dbReference type="InParanoid" id="A0A0G4E9X3"/>
<sequence>MVPLRSAWPLGMSTSAPPRPQIMTGGSEKCITMPCHASVAFAAAAASHFGHPHRAFAPVATRPSPMNPRATLPRPPPPSPPPPPPPPAVVHVTPPAQHDPDQGCPTSVTQIYATRVSRHVSGPSQPSAPAAQTSSMSVDCERTKKDKDDGRGLGVSEISTSMRGSDRSSAPPPYVSLEGAGSGPHGVLGGGDEAGLPSRDVEDLMERLRGQGRVVWTEELVGHLERLFESVRCLETACVEEMKGRQKAQTEVENLTRSVTHLIEENQQIRFLYTNLYDQFQSMGGILSNLSSNNNNNSNNTSSPSHQQQDVPRQQELDHGHDHDDGEHPGGRGFQWSRISRDTLPAPDNPIPAMPDIHVITEAAVEEETHEMAHRPPQQEPPITDANKTPVVPVGRAMPEPDTNEGEGEEQGEGEGAPGGKEMGGETDMDSGVRAAVQVLQSARQGLVWVRDKDVKALGDTQDPPFPLCLLIQAICLLLNSQMKGRRARLPRMQLTDTPFHARHVWLMPWVRAWRHMMQARTSPFSDTLLAVNAQWRDLPICATRLGRWAQAVVNYRLSTTGGRGPPAPPPTLSAAAAVAPVPSAGGPLLTDRPTSRARRPPPLPHTKDTAARGVGVPLSAR</sequence>
<dbReference type="AlphaFoldDB" id="A0A0G4E9X3"/>
<evidence type="ECO:0000313" key="3">
    <source>
        <dbReference type="Proteomes" id="UP000041254"/>
    </source>
</evidence>
<feature type="compositionally biased region" description="Pro residues" evidence="1">
    <location>
        <begin position="73"/>
        <end position="88"/>
    </location>
</feature>
<feature type="region of interest" description="Disordered" evidence="1">
    <location>
        <begin position="288"/>
        <end position="354"/>
    </location>
</feature>
<feature type="compositionally biased region" description="Low complexity" evidence="1">
    <location>
        <begin position="573"/>
        <end position="589"/>
    </location>
</feature>
<feature type="region of interest" description="Disordered" evidence="1">
    <location>
        <begin position="1"/>
        <end position="21"/>
    </location>
</feature>
<reference evidence="2 3" key="1">
    <citation type="submission" date="2014-11" db="EMBL/GenBank/DDBJ databases">
        <authorList>
            <person name="Zhu J."/>
            <person name="Qi W."/>
            <person name="Song R."/>
        </authorList>
    </citation>
    <scope>NUCLEOTIDE SEQUENCE [LARGE SCALE GENOMIC DNA]</scope>
</reference>
<dbReference type="Proteomes" id="UP000041254">
    <property type="component" value="Unassembled WGS sequence"/>
</dbReference>
<name>A0A0G4E9X3_VITBC</name>
<feature type="compositionally biased region" description="Low complexity" evidence="1">
    <location>
        <begin position="121"/>
        <end position="137"/>
    </location>
</feature>
<evidence type="ECO:0000256" key="1">
    <source>
        <dbReference type="SAM" id="MobiDB-lite"/>
    </source>
</evidence>
<protein>
    <submittedName>
        <fullName evidence="2">Uncharacterized protein</fullName>
    </submittedName>
</protein>
<feature type="compositionally biased region" description="Low complexity" evidence="1">
    <location>
        <begin position="288"/>
        <end position="305"/>
    </location>
</feature>
<feature type="compositionally biased region" description="Acidic residues" evidence="1">
    <location>
        <begin position="402"/>
        <end position="413"/>
    </location>
</feature>
<evidence type="ECO:0000313" key="2">
    <source>
        <dbReference type="EMBL" id="CEL92245.1"/>
    </source>
</evidence>
<organism evidence="2 3">
    <name type="scientific">Vitrella brassicaformis (strain CCMP3155)</name>
    <dbReference type="NCBI Taxonomy" id="1169540"/>
    <lineage>
        <taxon>Eukaryota</taxon>
        <taxon>Sar</taxon>
        <taxon>Alveolata</taxon>
        <taxon>Colpodellida</taxon>
        <taxon>Vitrellaceae</taxon>
        <taxon>Vitrella</taxon>
    </lineage>
</organism>
<feature type="region of interest" description="Disordered" evidence="1">
    <location>
        <begin position="118"/>
        <end position="198"/>
    </location>
</feature>